<reference evidence="1 2" key="1">
    <citation type="submission" date="2024-10" db="EMBL/GenBank/DDBJ databases">
        <title>Updated reference genomes for cyclostephanoid diatoms.</title>
        <authorList>
            <person name="Roberts W.R."/>
            <person name="Alverson A.J."/>
        </authorList>
    </citation>
    <scope>NUCLEOTIDE SEQUENCE [LARGE SCALE GENOMIC DNA]</scope>
    <source>
        <strain evidence="1 2">AJA232-27</strain>
    </source>
</reference>
<dbReference type="InterPro" id="IPR027443">
    <property type="entry name" value="IPNS-like_sf"/>
</dbReference>
<dbReference type="SUPFAM" id="SSF51197">
    <property type="entry name" value="Clavaminate synthase-like"/>
    <property type="match status" value="1"/>
</dbReference>
<keyword evidence="2" id="KW-1185">Reference proteome</keyword>
<gene>
    <name evidence="1" type="ORF">ACHAWU_008067</name>
</gene>
<organism evidence="1 2">
    <name type="scientific">Discostella pseudostelligera</name>
    <dbReference type="NCBI Taxonomy" id="259834"/>
    <lineage>
        <taxon>Eukaryota</taxon>
        <taxon>Sar</taxon>
        <taxon>Stramenopiles</taxon>
        <taxon>Ochrophyta</taxon>
        <taxon>Bacillariophyta</taxon>
        <taxon>Coscinodiscophyceae</taxon>
        <taxon>Thalassiosirophycidae</taxon>
        <taxon>Stephanodiscales</taxon>
        <taxon>Stephanodiscaceae</taxon>
        <taxon>Discostella</taxon>
    </lineage>
</organism>
<proteinExistence type="predicted"/>
<evidence type="ECO:0000313" key="1">
    <source>
        <dbReference type="EMBL" id="KAL3772045.1"/>
    </source>
</evidence>
<evidence type="ECO:0000313" key="2">
    <source>
        <dbReference type="Proteomes" id="UP001530293"/>
    </source>
</evidence>
<dbReference type="EMBL" id="JALLBG020000017">
    <property type="protein sequence ID" value="KAL3772045.1"/>
    <property type="molecule type" value="Genomic_DNA"/>
</dbReference>
<dbReference type="AlphaFoldDB" id="A0ABD3N7P6"/>
<protein>
    <submittedName>
        <fullName evidence="1">Uncharacterized protein</fullName>
    </submittedName>
</protein>
<sequence length="333" mass="37459">MSSYYPSQNSTVENEVDENNILQATFRGRIAESGDEQQSTPEPKLSWEFRRCLQMQGTQEKVAEDDDDEDVLRNNNADLLSRHSLNLLPMWIDALHSVATTVIRLLDIPPQIVLQEKQFSHSQANANEAVLGSSAHSDWGKLTVVWQDDKGGLQTYCHSCDKWSDVVASSTTVTASSTLTTNEKGLGECSAQLFVHVGDFLSLATIRSNYPMWSSPRHRVVCPPLLRQNSHEDDSQTNSCRRSLVYFAYPPPGISLDASRPIVVFDHYSLLHNQAHQREESEEIGSEYNPDEGNVVSSAKQTYQRIKGVSFDEIIFDKWSQVQRRATITVPNT</sequence>
<name>A0ABD3N7P6_9STRA</name>
<dbReference type="Gene3D" id="2.60.120.330">
    <property type="entry name" value="B-lactam Antibiotic, Isopenicillin N Synthase, Chain"/>
    <property type="match status" value="1"/>
</dbReference>
<comment type="caution">
    <text evidence="1">The sequence shown here is derived from an EMBL/GenBank/DDBJ whole genome shotgun (WGS) entry which is preliminary data.</text>
</comment>
<dbReference type="Proteomes" id="UP001530293">
    <property type="component" value="Unassembled WGS sequence"/>
</dbReference>
<accession>A0ABD3N7P6</accession>